<keyword evidence="4 12" id="KW-0812">Transmembrane</keyword>
<dbReference type="InterPro" id="IPR000297">
    <property type="entry name" value="PPIase_PpiC"/>
</dbReference>
<dbReference type="SUPFAM" id="SSF54534">
    <property type="entry name" value="FKBP-like"/>
    <property type="match status" value="1"/>
</dbReference>
<evidence type="ECO:0000256" key="3">
    <source>
        <dbReference type="ARBA" id="ARBA00022519"/>
    </source>
</evidence>
<protein>
    <recommendedName>
        <fullName evidence="9">Periplasmic chaperone PpiD</fullName>
    </recommendedName>
    <alternativeName>
        <fullName evidence="10">Periplasmic folding chaperone</fullName>
    </alternativeName>
</protein>
<keyword evidence="3" id="KW-0997">Cell inner membrane</keyword>
<comment type="caution">
    <text evidence="14">The sequence shown here is derived from an EMBL/GenBank/DDBJ whole genome shotgun (WGS) entry which is preliminary data.</text>
</comment>
<evidence type="ECO:0000259" key="13">
    <source>
        <dbReference type="PROSITE" id="PS50198"/>
    </source>
</evidence>
<dbReference type="Pfam" id="PF13616">
    <property type="entry name" value="Rotamase_3"/>
    <property type="match status" value="1"/>
</dbReference>
<keyword evidence="11" id="KW-0413">Isomerase</keyword>
<evidence type="ECO:0000256" key="1">
    <source>
        <dbReference type="ARBA" id="ARBA00004382"/>
    </source>
</evidence>
<comment type="similarity">
    <text evidence="8">Belongs to the PpiD chaperone family.</text>
</comment>
<keyword evidence="11" id="KW-0697">Rotamase</keyword>
<evidence type="ECO:0000313" key="14">
    <source>
        <dbReference type="EMBL" id="PNU21518.1"/>
    </source>
</evidence>
<evidence type="ECO:0000256" key="12">
    <source>
        <dbReference type="SAM" id="Phobius"/>
    </source>
</evidence>
<proteinExistence type="inferred from homology"/>
<evidence type="ECO:0000256" key="5">
    <source>
        <dbReference type="ARBA" id="ARBA00022989"/>
    </source>
</evidence>
<dbReference type="InterPro" id="IPR023058">
    <property type="entry name" value="PPIase_PpiC_CS"/>
</dbReference>
<comment type="subcellular location">
    <subcellularLocation>
        <location evidence="1">Cell inner membrane</location>
        <topology evidence="1">Single-pass type II membrane protein</topology>
        <orientation evidence="1">Periplasmic side</orientation>
    </subcellularLocation>
</comment>
<name>A0A2K2HDZ0_9BACT</name>
<dbReference type="SUPFAM" id="SSF109998">
    <property type="entry name" value="Triger factor/SurA peptide-binding domain-like"/>
    <property type="match status" value="1"/>
</dbReference>
<dbReference type="Proteomes" id="UP000236340">
    <property type="component" value="Unassembled WGS sequence"/>
</dbReference>
<dbReference type="RefSeq" id="WP_103114004.1">
    <property type="nucleotide sequence ID" value="NZ_PPFX01000002.1"/>
</dbReference>
<evidence type="ECO:0000256" key="8">
    <source>
        <dbReference type="ARBA" id="ARBA00038408"/>
    </source>
</evidence>
<keyword evidence="2" id="KW-1003">Cell membrane</keyword>
<evidence type="ECO:0000256" key="6">
    <source>
        <dbReference type="ARBA" id="ARBA00023136"/>
    </source>
</evidence>
<evidence type="ECO:0000256" key="9">
    <source>
        <dbReference type="ARBA" id="ARBA00040743"/>
    </source>
</evidence>
<evidence type="ECO:0000256" key="7">
    <source>
        <dbReference type="ARBA" id="ARBA00023186"/>
    </source>
</evidence>
<dbReference type="Gene3D" id="3.10.50.40">
    <property type="match status" value="2"/>
</dbReference>
<dbReference type="InterPro" id="IPR052029">
    <property type="entry name" value="PpiD_chaperone"/>
</dbReference>
<organism evidence="14 15">
    <name type="scientific">Geothermobacter hydrogeniphilus</name>
    <dbReference type="NCBI Taxonomy" id="1969733"/>
    <lineage>
        <taxon>Bacteria</taxon>
        <taxon>Pseudomonadati</taxon>
        <taxon>Thermodesulfobacteriota</taxon>
        <taxon>Desulfuromonadia</taxon>
        <taxon>Desulfuromonadales</taxon>
        <taxon>Geothermobacteraceae</taxon>
        <taxon>Geothermobacter</taxon>
    </lineage>
</organism>
<evidence type="ECO:0000256" key="2">
    <source>
        <dbReference type="ARBA" id="ARBA00022475"/>
    </source>
</evidence>
<dbReference type="Gene3D" id="1.10.4030.10">
    <property type="entry name" value="Porin chaperone SurA, peptide-binding domain"/>
    <property type="match status" value="1"/>
</dbReference>
<dbReference type="OrthoDB" id="9812372at2"/>
<dbReference type="GO" id="GO:0003755">
    <property type="term" value="F:peptidyl-prolyl cis-trans isomerase activity"/>
    <property type="evidence" value="ECO:0007669"/>
    <property type="project" value="UniProtKB-KW"/>
</dbReference>
<dbReference type="InterPro" id="IPR046357">
    <property type="entry name" value="PPIase_dom_sf"/>
</dbReference>
<accession>A0A2K2HDZ0</accession>
<dbReference type="GO" id="GO:0005886">
    <property type="term" value="C:plasma membrane"/>
    <property type="evidence" value="ECO:0007669"/>
    <property type="project" value="UniProtKB-SubCell"/>
</dbReference>
<sequence>MLDIVRAKQKSMFIKLAFAVIILSFVIGYAMLTSPKGNGDRPNDLAASVNGSKISMEEYRSAYSNIYNLYQNIYRDQFTPALEKQLNLKRQAFQQLVDQRLLAQEGEKLGMEVSKKELVDAIAKIPAFQENGVFSKQRYVDVLSYQRLTPDVFEEMQRNDLLVKKVGDYLRGEVSVSDEEIEAEFRKQNEKVNLAFVRFAPALFEDKVKIKEEALKEFFQQNQEQFRIPEKIAIRYILFDPASYVDQVKLEQQDIEKYYRRHLDQFEIPEQVRASHVLIRVARDADNKVRKKKRELAEKILAEAKAGKDFAKLAAKYSDDKASVAKGGDLGYFTRGTMVKSFENAAFALKPGELSDIVTSPFGFHIIKGSGYIEAGVKPLEDVLDEVKQGLRKELARQLAYEKAMDAYNINRKAGDLDAAAKSAGLEISESGLFTRDEPVGTLGNQPELNSAAFTLQQGALARPLNLKQGVILMTLKERQESRLPELAEVRKAVEKAFRKDKSVELAQAAADKMLAGLKTAADLNTAAKSAKLKVEETGDFARSYGDFVPRIGQSADLAKQAFTLTEEKPVADQTFEINGKFIVAVLKKHSTADMAQLDDAKREELRTSLTKKKQDEVYRAKLDELKKKAQIEISPALASLMNEG</sequence>
<dbReference type="Pfam" id="PF13145">
    <property type="entry name" value="Rotamase_2"/>
    <property type="match status" value="1"/>
</dbReference>
<evidence type="ECO:0000256" key="10">
    <source>
        <dbReference type="ARBA" id="ARBA00042775"/>
    </source>
</evidence>
<dbReference type="PANTHER" id="PTHR47529">
    <property type="entry name" value="PEPTIDYL-PROLYL CIS-TRANS ISOMERASE D"/>
    <property type="match status" value="1"/>
</dbReference>
<reference evidence="14 15" key="1">
    <citation type="journal article" date="2018" name="Genome Announc.">
        <title>Genome Sequence of Geothermobacter sp. HR-1 Iron Reducer from the Loihi Seamount.</title>
        <authorList>
            <person name="Smith H."/>
            <person name="Abuyen K."/>
            <person name="Tremblay J."/>
            <person name="Savalia P."/>
            <person name="Perez-Rodriguez I."/>
            <person name="Emerson D."/>
            <person name="Tully B."/>
            <person name="Amend J."/>
        </authorList>
    </citation>
    <scope>NUCLEOTIDE SEQUENCE [LARGE SCALE GENOMIC DNA]</scope>
    <source>
        <strain evidence="14 15">HR-1</strain>
    </source>
</reference>
<keyword evidence="7" id="KW-0143">Chaperone</keyword>
<feature type="domain" description="PpiC" evidence="13">
    <location>
        <begin position="269"/>
        <end position="371"/>
    </location>
</feature>
<dbReference type="PROSITE" id="PS01096">
    <property type="entry name" value="PPIC_PPIASE_1"/>
    <property type="match status" value="1"/>
</dbReference>
<dbReference type="InterPro" id="IPR027304">
    <property type="entry name" value="Trigger_fact/SurA_dom_sf"/>
</dbReference>
<gene>
    <name evidence="14" type="ORF">C2E25_01245</name>
</gene>
<evidence type="ECO:0000313" key="15">
    <source>
        <dbReference type="Proteomes" id="UP000236340"/>
    </source>
</evidence>
<keyword evidence="5 12" id="KW-1133">Transmembrane helix</keyword>
<dbReference type="EMBL" id="PPFX01000002">
    <property type="protein sequence ID" value="PNU21518.1"/>
    <property type="molecule type" value="Genomic_DNA"/>
</dbReference>
<dbReference type="PANTHER" id="PTHR47529:SF1">
    <property type="entry name" value="PERIPLASMIC CHAPERONE PPID"/>
    <property type="match status" value="1"/>
</dbReference>
<dbReference type="PROSITE" id="PS50198">
    <property type="entry name" value="PPIC_PPIASE_2"/>
    <property type="match status" value="1"/>
</dbReference>
<feature type="transmembrane region" description="Helical" evidence="12">
    <location>
        <begin position="12"/>
        <end position="32"/>
    </location>
</feature>
<evidence type="ECO:0000256" key="4">
    <source>
        <dbReference type="ARBA" id="ARBA00022692"/>
    </source>
</evidence>
<keyword evidence="6 12" id="KW-0472">Membrane</keyword>
<evidence type="ECO:0000256" key="11">
    <source>
        <dbReference type="PROSITE-ProRule" id="PRU00278"/>
    </source>
</evidence>
<dbReference type="AlphaFoldDB" id="A0A2K2HDZ0"/>
<dbReference type="Pfam" id="PF13624">
    <property type="entry name" value="SurA_N_3"/>
    <property type="match status" value="1"/>
</dbReference>